<dbReference type="Pfam" id="PF01551">
    <property type="entry name" value="Peptidase_M23"/>
    <property type="match status" value="1"/>
</dbReference>
<dbReference type="Gene3D" id="2.70.70.10">
    <property type="entry name" value="Glucose Permease (Domain IIA)"/>
    <property type="match status" value="1"/>
</dbReference>
<feature type="domain" description="M23ase beta-sheet core" evidence="2">
    <location>
        <begin position="76"/>
        <end position="170"/>
    </location>
</feature>
<dbReference type="PANTHER" id="PTHR21666:SF289">
    <property type="entry name" value="L-ALA--D-GLU ENDOPEPTIDASE"/>
    <property type="match status" value="1"/>
</dbReference>
<name>A0A1G6M9F1_9PSEU</name>
<sequence length="193" mass="20014">MNTTHPKRRRAPTPLTAATLTVLAALAVVFTPAVLAPAGAGQPGRPVADPRFSWPLSPSPVVSRPFDPPGHAYGPGHRGVDLAAKENQEVLAAGAGLVLYAGDLAGRGVVSIEHDGGLRTTYEPVSPRVAVGDQVHQGQVIGTVVAGHAGCATAVCLHWGVRRVTEYLDPLRLVRTGTALRLKPWAGVDAGEP</sequence>
<reference evidence="3 4" key="1">
    <citation type="submission" date="2016-10" db="EMBL/GenBank/DDBJ databases">
        <authorList>
            <person name="de Groot N.N."/>
        </authorList>
    </citation>
    <scope>NUCLEOTIDE SEQUENCE [LARGE SCALE GENOMIC DNA]</scope>
    <source>
        <strain evidence="3 4">CGMCC 4.5506</strain>
    </source>
</reference>
<organism evidence="3 4">
    <name type="scientific">Prauserella marina</name>
    <dbReference type="NCBI Taxonomy" id="530584"/>
    <lineage>
        <taxon>Bacteria</taxon>
        <taxon>Bacillati</taxon>
        <taxon>Actinomycetota</taxon>
        <taxon>Actinomycetes</taxon>
        <taxon>Pseudonocardiales</taxon>
        <taxon>Pseudonocardiaceae</taxon>
        <taxon>Prauserella</taxon>
    </lineage>
</organism>
<keyword evidence="1" id="KW-0732">Signal</keyword>
<dbReference type="InterPro" id="IPR011055">
    <property type="entry name" value="Dup_hybrid_motif"/>
</dbReference>
<dbReference type="AlphaFoldDB" id="A0A1G6M9F1"/>
<gene>
    <name evidence="3" type="ORF">SAMN05421630_102414</name>
</gene>
<evidence type="ECO:0000313" key="3">
    <source>
        <dbReference type="EMBL" id="SDC52188.1"/>
    </source>
</evidence>
<proteinExistence type="predicted"/>
<dbReference type="CDD" id="cd12797">
    <property type="entry name" value="M23_peptidase"/>
    <property type="match status" value="1"/>
</dbReference>
<dbReference type="PANTHER" id="PTHR21666">
    <property type="entry name" value="PEPTIDASE-RELATED"/>
    <property type="match status" value="1"/>
</dbReference>
<dbReference type="Proteomes" id="UP000199494">
    <property type="component" value="Unassembled WGS sequence"/>
</dbReference>
<dbReference type="InterPro" id="IPR016047">
    <property type="entry name" value="M23ase_b-sheet_dom"/>
</dbReference>
<dbReference type="InterPro" id="IPR050570">
    <property type="entry name" value="Cell_wall_metabolism_enzyme"/>
</dbReference>
<dbReference type="EMBL" id="FMZE01000002">
    <property type="protein sequence ID" value="SDC52188.1"/>
    <property type="molecule type" value="Genomic_DNA"/>
</dbReference>
<evidence type="ECO:0000259" key="2">
    <source>
        <dbReference type="Pfam" id="PF01551"/>
    </source>
</evidence>
<keyword evidence="4" id="KW-1185">Reference proteome</keyword>
<evidence type="ECO:0000313" key="4">
    <source>
        <dbReference type="Proteomes" id="UP000199494"/>
    </source>
</evidence>
<accession>A0A1G6M9F1</accession>
<protein>
    <submittedName>
        <fullName evidence="3">Peptidase family M23</fullName>
    </submittedName>
</protein>
<dbReference type="SUPFAM" id="SSF51261">
    <property type="entry name" value="Duplicated hybrid motif"/>
    <property type="match status" value="1"/>
</dbReference>
<dbReference type="STRING" id="530584.SAMN05421630_102414"/>
<dbReference type="GO" id="GO:0004222">
    <property type="term" value="F:metalloendopeptidase activity"/>
    <property type="evidence" value="ECO:0007669"/>
    <property type="project" value="TreeGrafter"/>
</dbReference>
<dbReference type="RefSeq" id="WP_245865882.1">
    <property type="nucleotide sequence ID" value="NZ_CP016353.1"/>
</dbReference>
<evidence type="ECO:0000256" key="1">
    <source>
        <dbReference type="ARBA" id="ARBA00022729"/>
    </source>
</evidence>